<sequence>MGRKPAVTPVVWLHPEAPPKPAEGAPCNGCGLCCLAEPCPLGMWVSRRRTGACAALRWSDADRRYRCGVVSDPGAVTGWTNPCALRALAWLARRWIAAGAGCDADVQVQVPRQ</sequence>
<dbReference type="EMBL" id="CP021361">
    <property type="protein sequence ID" value="ART53744.1"/>
    <property type="molecule type" value="Genomic_DNA"/>
</dbReference>
<dbReference type="Proteomes" id="UP000194432">
    <property type="component" value="Chromosome 1"/>
</dbReference>
<dbReference type="AlphaFoldDB" id="A0A240U8G4"/>
<organism evidence="1 2">
    <name type="scientific">Acidovorax carolinensis</name>
    <dbReference type="NCBI Taxonomy" id="553814"/>
    <lineage>
        <taxon>Bacteria</taxon>
        <taxon>Pseudomonadati</taxon>
        <taxon>Pseudomonadota</taxon>
        <taxon>Betaproteobacteria</taxon>
        <taxon>Burkholderiales</taxon>
        <taxon>Comamonadaceae</taxon>
        <taxon>Acidovorax</taxon>
    </lineage>
</organism>
<accession>A0A240U8G4</accession>
<gene>
    <name evidence="1" type="ORF">CBP34_16475</name>
</gene>
<evidence type="ECO:0000313" key="2">
    <source>
        <dbReference type="Proteomes" id="UP000194432"/>
    </source>
</evidence>
<reference evidence="1 2" key="1">
    <citation type="submission" date="2017-05" db="EMBL/GenBank/DDBJ databases">
        <title>Polyphasic characterization of four soil-derived phenanthrene-degrading Acidovorax strains and proposal of Acidovorax phenanthrenivorans sp. nov.</title>
        <authorList>
            <person name="Singleton D.R."/>
            <person name="Lee J."/>
            <person name="Dickey A.N."/>
            <person name="Stroud A."/>
            <person name="Scholl E.H."/>
            <person name="Wright F.A."/>
            <person name="Aitken M.D."/>
        </authorList>
    </citation>
    <scope>NUCLEOTIDE SEQUENCE [LARGE SCALE GENOMIC DNA]</scope>
    <source>
        <strain evidence="1">NA3</strain>
    </source>
</reference>
<proteinExistence type="predicted"/>
<evidence type="ECO:0000313" key="1">
    <source>
        <dbReference type="EMBL" id="ART53744.1"/>
    </source>
</evidence>
<keyword evidence="2" id="KW-1185">Reference proteome</keyword>
<dbReference type="KEGG" id="acin:CBP34_16475"/>
<name>A0A240U8G4_9BURK</name>
<evidence type="ECO:0008006" key="3">
    <source>
        <dbReference type="Google" id="ProtNLM"/>
    </source>
</evidence>
<protein>
    <recommendedName>
        <fullName evidence="3">4Fe-4S ferredoxin-type domain-containing protein</fullName>
    </recommendedName>
</protein>